<protein>
    <submittedName>
        <fullName evidence="1">Uncharacterized protein</fullName>
    </submittedName>
</protein>
<sequence>MHLHKVLAAIADTTQALQQDISAVLVGLGLLRAEHHKLAERVKTVKTTVEEIKAEQAERLAPWVALPRRHMCSLVLSVPVPARAEALAMSLLAF</sequence>
<evidence type="ECO:0000313" key="1">
    <source>
        <dbReference type="EMBL" id="KAJ1136604.1"/>
    </source>
</evidence>
<dbReference type="Proteomes" id="UP001066276">
    <property type="component" value="Chromosome 6"/>
</dbReference>
<name>A0AAV7Q8L9_PLEWA</name>
<gene>
    <name evidence="1" type="ORF">NDU88_003019</name>
</gene>
<organism evidence="1 2">
    <name type="scientific">Pleurodeles waltl</name>
    <name type="common">Iberian ribbed newt</name>
    <dbReference type="NCBI Taxonomy" id="8319"/>
    <lineage>
        <taxon>Eukaryota</taxon>
        <taxon>Metazoa</taxon>
        <taxon>Chordata</taxon>
        <taxon>Craniata</taxon>
        <taxon>Vertebrata</taxon>
        <taxon>Euteleostomi</taxon>
        <taxon>Amphibia</taxon>
        <taxon>Batrachia</taxon>
        <taxon>Caudata</taxon>
        <taxon>Salamandroidea</taxon>
        <taxon>Salamandridae</taxon>
        <taxon>Pleurodelinae</taxon>
        <taxon>Pleurodeles</taxon>
    </lineage>
</organism>
<dbReference type="AlphaFoldDB" id="A0AAV7Q8L9"/>
<comment type="caution">
    <text evidence="1">The sequence shown here is derived from an EMBL/GenBank/DDBJ whole genome shotgun (WGS) entry which is preliminary data.</text>
</comment>
<proteinExistence type="predicted"/>
<accession>A0AAV7Q8L9</accession>
<evidence type="ECO:0000313" key="2">
    <source>
        <dbReference type="Proteomes" id="UP001066276"/>
    </source>
</evidence>
<keyword evidence="2" id="KW-1185">Reference proteome</keyword>
<dbReference type="EMBL" id="JANPWB010000010">
    <property type="protein sequence ID" value="KAJ1136604.1"/>
    <property type="molecule type" value="Genomic_DNA"/>
</dbReference>
<reference evidence="1" key="1">
    <citation type="journal article" date="2022" name="bioRxiv">
        <title>Sequencing and chromosome-scale assembly of the giantPleurodeles waltlgenome.</title>
        <authorList>
            <person name="Brown T."/>
            <person name="Elewa A."/>
            <person name="Iarovenko S."/>
            <person name="Subramanian E."/>
            <person name="Araus A.J."/>
            <person name="Petzold A."/>
            <person name="Susuki M."/>
            <person name="Suzuki K.-i.T."/>
            <person name="Hayashi T."/>
            <person name="Toyoda A."/>
            <person name="Oliveira C."/>
            <person name="Osipova E."/>
            <person name="Leigh N.D."/>
            <person name="Simon A."/>
            <person name="Yun M.H."/>
        </authorList>
    </citation>
    <scope>NUCLEOTIDE SEQUENCE</scope>
    <source>
        <strain evidence="1">20211129_DDA</strain>
        <tissue evidence="1">Liver</tissue>
    </source>
</reference>